<dbReference type="PANTHER" id="PTHR21501">
    <property type="entry name" value="PROTEIN FAM-161"/>
    <property type="match status" value="1"/>
</dbReference>
<dbReference type="Proteomes" id="UP001239994">
    <property type="component" value="Unassembled WGS sequence"/>
</dbReference>
<dbReference type="EMBL" id="JAROKS010000023">
    <property type="protein sequence ID" value="KAK1788175.1"/>
    <property type="molecule type" value="Genomic_DNA"/>
</dbReference>
<dbReference type="AlphaFoldDB" id="A0AAD9DMJ1"/>
<keyword evidence="5" id="KW-1185">Reference proteome</keyword>
<gene>
    <name evidence="4" type="ORF">P4O66_016639</name>
</gene>
<evidence type="ECO:0000256" key="1">
    <source>
        <dbReference type="ARBA" id="ARBA00006663"/>
    </source>
</evidence>
<feature type="non-terminal residue" evidence="4">
    <location>
        <position position="1"/>
    </location>
</feature>
<dbReference type="GO" id="GO:0044782">
    <property type="term" value="P:cilium organization"/>
    <property type="evidence" value="ECO:0007669"/>
    <property type="project" value="TreeGrafter"/>
</dbReference>
<protein>
    <submittedName>
        <fullName evidence="4">Uncharacterized protein</fullName>
    </submittedName>
</protein>
<dbReference type="InterPro" id="IPR051655">
    <property type="entry name" value="FAM161"/>
</dbReference>
<dbReference type="GO" id="GO:0005929">
    <property type="term" value="C:cilium"/>
    <property type="evidence" value="ECO:0007669"/>
    <property type="project" value="TreeGrafter"/>
</dbReference>
<feature type="region of interest" description="Disordered" evidence="3">
    <location>
        <begin position="129"/>
        <end position="166"/>
    </location>
</feature>
<feature type="compositionally biased region" description="Basic and acidic residues" evidence="3">
    <location>
        <begin position="147"/>
        <end position="160"/>
    </location>
</feature>
<proteinExistence type="inferred from homology"/>
<evidence type="ECO:0000313" key="5">
    <source>
        <dbReference type="Proteomes" id="UP001239994"/>
    </source>
</evidence>
<organism evidence="4 5">
    <name type="scientific">Electrophorus voltai</name>
    <dbReference type="NCBI Taxonomy" id="2609070"/>
    <lineage>
        <taxon>Eukaryota</taxon>
        <taxon>Metazoa</taxon>
        <taxon>Chordata</taxon>
        <taxon>Craniata</taxon>
        <taxon>Vertebrata</taxon>
        <taxon>Euteleostomi</taxon>
        <taxon>Actinopterygii</taxon>
        <taxon>Neopterygii</taxon>
        <taxon>Teleostei</taxon>
        <taxon>Ostariophysi</taxon>
        <taxon>Gymnotiformes</taxon>
        <taxon>Gymnotoidei</taxon>
        <taxon>Gymnotidae</taxon>
        <taxon>Electrophorus</taxon>
    </lineage>
</organism>
<keyword evidence="2" id="KW-0175">Coiled coil</keyword>
<dbReference type="Pfam" id="PF10595">
    <property type="entry name" value="FAM161A_B"/>
    <property type="match status" value="1"/>
</dbReference>
<dbReference type="InterPro" id="IPR019579">
    <property type="entry name" value="FAM161A/B"/>
</dbReference>
<dbReference type="PANTHER" id="PTHR21501:SF1">
    <property type="entry name" value="PROTEIN FAM-161"/>
    <property type="match status" value="1"/>
</dbReference>
<feature type="region of interest" description="Disordered" evidence="3">
    <location>
        <begin position="72"/>
        <end position="93"/>
    </location>
</feature>
<evidence type="ECO:0000256" key="3">
    <source>
        <dbReference type="SAM" id="MobiDB-lite"/>
    </source>
</evidence>
<evidence type="ECO:0000313" key="4">
    <source>
        <dbReference type="EMBL" id="KAK1788175.1"/>
    </source>
</evidence>
<sequence>EADHNRPCENMKQRSFAWMWEGFSVHQCSPKLAASANDLVGCPVKKMEFPFHMTSQEERGLMQWELKVSKKETGKPIQPPPCQTNPIPLNTGLPLDDKAVKEYEKHRKILHEKRRELLLTMQKPFGFGKRDEQCSSGRGKKGVNTTGEKELPKTIPKETPKGMVHRSWPATMQPNEVRAEEKLTFKPRINKTLPDFGKMHHILENCLKKVRQKKQPTVPQPFSFQKDNSPQCRTSEVPAQELKDRGRQNIKWDVHRPMARSQSLTKSALLRAATIRRAMQVRNAEYKTELCKIMERIKNRPLLLHYQQTSFLHNMAGRFSVILEQAELDEALRWRQALLEEMDHRLCSVQQT</sequence>
<comment type="similarity">
    <text evidence="1">Belongs to the FAM161 family.</text>
</comment>
<evidence type="ECO:0000256" key="2">
    <source>
        <dbReference type="ARBA" id="ARBA00023054"/>
    </source>
</evidence>
<dbReference type="GO" id="GO:0005856">
    <property type="term" value="C:cytoskeleton"/>
    <property type="evidence" value="ECO:0007669"/>
    <property type="project" value="UniProtKB-ARBA"/>
</dbReference>
<reference evidence="4" key="1">
    <citation type="submission" date="2023-03" db="EMBL/GenBank/DDBJ databases">
        <title>Electrophorus voltai genome.</title>
        <authorList>
            <person name="Bian C."/>
        </authorList>
    </citation>
    <scope>NUCLEOTIDE SEQUENCE</scope>
    <source>
        <strain evidence="4">CB-2022</strain>
        <tissue evidence="4">Muscle</tissue>
    </source>
</reference>
<accession>A0AAD9DMJ1</accession>
<name>A0AAD9DMJ1_9TELE</name>
<comment type="caution">
    <text evidence="4">The sequence shown here is derived from an EMBL/GenBank/DDBJ whole genome shotgun (WGS) entry which is preliminary data.</text>
</comment>